<gene>
    <name evidence="1" type="ORF">ACFPP9_20495</name>
</gene>
<organism evidence="1 2">
    <name type="scientific">Kaistia terrae</name>
    <dbReference type="NCBI Taxonomy" id="537017"/>
    <lineage>
        <taxon>Bacteria</taxon>
        <taxon>Pseudomonadati</taxon>
        <taxon>Pseudomonadota</taxon>
        <taxon>Alphaproteobacteria</taxon>
        <taxon>Hyphomicrobiales</taxon>
        <taxon>Kaistiaceae</taxon>
        <taxon>Kaistia</taxon>
    </lineage>
</organism>
<dbReference type="InterPro" id="IPR052552">
    <property type="entry name" value="YeaO-like"/>
</dbReference>
<comment type="caution">
    <text evidence="1">The sequence shown here is derived from an EMBL/GenBank/DDBJ whole genome shotgun (WGS) entry which is preliminary data.</text>
</comment>
<protein>
    <submittedName>
        <fullName evidence="1">DUF488 domain-containing protein</fullName>
    </submittedName>
</protein>
<accession>A0ABW0Q0N9</accession>
<name>A0ABW0Q0N9_9HYPH</name>
<keyword evidence="2" id="KW-1185">Reference proteome</keyword>
<dbReference type="Proteomes" id="UP001596150">
    <property type="component" value="Unassembled WGS sequence"/>
</dbReference>
<proteinExistence type="predicted"/>
<evidence type="ECO:0000313" key="2">
    <source>
        <dbReference type="Proteomes" id="UP001596150"/>
    </source>
</evidence>
<dbReference type="PANTHER" id="PTHR36849">
    <property type="entry name" value="CYTOPLASMIC PROTEIN-RELATED"/>
    <property type="match status" value="1"/>
</dbReference>
<dbReference type="Pfam" id="PF22752">
    <property type="entry name" value="DUF488-N3i"/>
    <property type="match status" value="1"/>
</dbReference>
<dbReference type="RefSeq" id="WP_266343658.1">
    <property type="nucleotide sequence ID" value="NZ_JAPKNH010000003.1"/>
</dbReference>
<dbReference type="PANTHER" id="PTHR36849:SF1">
    <property type="entry name" value="CYTOPLASMIC PROTEIN"/>
    <property type="match status" value="1"/>
</dbReference>
<evidence type="ECO:0000313" key="1">
    <source>
        <dbReference type="EMBL" id="MFC5518171.1"/>
    </source>
</evidence>
<dbReference type="EMBL" id="JBHSML010000013">
    <property type="protein sequence ID" value="MFC5518171.1"/>
    <property type="molecule type" value="Genomic_DNA"/>
</dbReference>
<sequence length="121" mass="13801">MIRLKRIYDPASPDDGFRILVDRLWPRGISKQRAAIDLWARDIAPSNELRTWFHHEAANWDEFVVRYHAELALLPDVVASMRQQCAGRTVTLHYGAKDEIHNQAAVLKPILESEDPAGDDA</sequence>
<reference evidence="2" key="1">
    <citation type="journal article" date="2019" name="Int. J. Syst. Evol. Microbiol.">
        <title>The Global Catalogue of Microorganisms (GCM) 10K type strain sequencing project: providing services to taxonomists for standard genome sequencing and annotation.</title>
        <authorList>
            <consortium name="The Broad Institute Genomics Platform"/>
            <consortium name="The Broad Institute Genome Sequencing Center for Infectious Disease"/>
            <person name="Wu L."/>
            <person name="Ma J."/>
        </authorList>
    </citation>
    <scope>NUCLEOTIDE SEQUENCE [LARGE SCALE GENOMIC DNA]</scope>
    <source>
        <strain evidence="2">KACC 12633</strain>
    </source>
</reference>